<sequence length="71" mass="8275">MTKIDNLTWLDSSMKENFEWSEGDETVREVLWHYFLEIAGNDASRAETLMLDLLNQGDSAIKQLIEQDIKK</sequence>
<dbReference type="EMBL" id="BFBY01000001">
    <property type="protein sequence ID" value="GBG04257.1"/>
    <property type="molecule type" value="Genomic_DNA"/>
</dbReference>
<accession>A0A2Z6TNE1</accession>
<organism evidence="1 2">
    <name type="scientific">Lactobacillus rodentium</name>
    <dbReference type="NCBI Taxonomy" id="947835"/>
    <lineage>
        <taxon>Bacteria</taxon>
        <taxon>Bacillati</taxon>
        <taxon>Bacillota</taxon>
        <taxon>Bacilli</taxon>
        <taxon>Lactobacillales</taxon>
        <taxon>Lactobacillaceae</taxon>
        <taxon>Lactobacillus</taxon>
    </lineage>
</organism>
<name>A0A2Z6TNE1_9LACO</name>
<dbReference type="OrthoDB" id="2301549at2"/>
<protein>
    <submittedName>
        <fullName evidence="1">Uncharacterized protein</fullName>
    </submittedName>
</protein>
<keyword evidence="2" id="KW-1185">Reference proteome</keyword>
<dbReference type="InterPro" id="IPR056216">
    <property type="entry name" value="P8-like"/>
</dbReference>
<evidence type="ECO:0000313" key="1">
    <source>
        <dbReference type="EMBL" id="GBG04257.1"/>
    </source>
</evidence>
<evidence type="ECO:0000313" key="2">
    <source>
        <dbReference type="Proteomes" id="UP000257317"/>
    </source>
</evidence>
<dbReference type="Pfam" id="PF24305">
    <property type="entry name" value="P8"/>
    <property type="match status" value="1"/>
</dbReference>
<proteinExistence type="predicted"/>
<dbReference type="Proteomes" id="UP000257317">
    <property type="component" value="Unassembled WGS sequence"/>
</dbReference>
<comment type="caution">
    <text evidence="1">The sequence shown here is derived from an EMBL/GenBank/DDBJ whole genome shotgun (WGS) entry which is preliminary data.</text>
</comment>
<gene>
    <name evidence="1" type="ORF">LrDSM24759_01710</name>
</gene>
<dbReference type="AlphaFoldDB" id="A0A2Z6TNE1"/>
<dbReference type="RefSeq" id="WP_117117524.1">
    <property type="nucleotide sequence ID" value="NZ_BFBY01000001.1"/>
</dbReference>
<reference evidence="2" key="1">
    <citation type="submission" date="2018-03" db="EMBL/GenBank/DDBJ databases">
        <title>New taxa in the Lactobacillus gasseri group.</title>
        <authorList>
            <person name="Tanizawa Y."/>
            <person name="Tohno M."/>
            <person name="Endo A."/>
            <person name="Arita M."/>
        </authorList>
    </citation>
    <scope>NUCLEOTIDE SEQUENCE [LARGE SCALE GENOMIC DNA]</scope>
    <source>
        <strain evidence="2">DSM 24759</strain>
    </source>
</reference>